<organism evidence="1 2">
    <name type="scientific">Parageobacillus thermoglucosidasius</name>
    <name type="common">Geobacillus thermoglucosidasius</name>
    <dbReference type="NCBI Taxonomy" id="1426"/>
    <lineage>
        <taxon>Bacteria</taxon>
        <taxon>Bacillati</taxon>
        <taxon>Bacillota</taxon>
        <taxon>Bacilli</taxon>
        <taxon>Bacillales</taxon>
        <taxon>Anoxybacillaceae</taxon>
        <taxon>Parageobacillus</taxon>
    </lineage>
</organism>
<dbReference type="EMBL" id="LXMA01000008">
    <property type="protein sequence ID" value="OAT73750.1"/>
    <property type="molecule type" value="Genomic_DNA"/>
</dbReference>
<reference evidence="2" key="1">
    <citation type="submission" date="2016-05" db="EMBL/GenBank/DDBJ databases">
        <authorList>
            <person name="Wang W."/>
            <person name="Zhu L."/>
        </authorList>
    </citation>
    <scope>NUCLEOTIDE SEQUENCE [LARGE SCALE GENOMIC DNA]</scope>
    <source>
        <strain evidence="2">W-2</strain>
    </source>
</reference>
<comment type="caution">
    <text evidence="1">The sequence shown here is derived from an EMBL/GenBank/DDBJ whole genome shotgun (WGS) entry which is preliminary data.</text>
</comment>
<dbReference type="RefSeq" id="WP_064550685.1">
    <property type="nucleotide sequence ID" value="NZ_LXMA01000008.1"/>
</dbReference>
<sequence length="462" mass="49389">MTVTPKILNQTAIPSRRGIFHNNVSLYSLSVPLGDNRFLLVYKDGTSGVTGLFCKVGTINSDGSFTYGDAFQFGTTSTLSDALSVCLIDSTRVLIVFSNAAQSNYVYAVVATIDGNNVSFGTLFQVYTAGATYIDCCYIGNNFYAIAFSGSSNYAQTAIVSITGTTISLARSTITLYSGTSTYINVTPLSNLRYIVTFAVGATLYSYLCIFDGTNSISIFSSSYSASSPAYIDSAKIDDNNVLIVYTNSNNGLYGVILNINGTAMTYGTAVTLDAITAVNRINITEMVGGLFVVAYRNSTENSLRAVAVQVNGSSISVGNVYKFSNLTNNTTYCLYITSLSNTLAVINVNTNNYSYNVALSVNGMQLSESLFFETIVSNSQEHTEVVSLYTVYTGGSGSATVTLFLNDIPIRKFTISPDSEFVINLANCPIILRGSDTLKAYVDNSTQGQVHITAIGLEVAA</sequence>
<name>A0A1B7KUH5_PARTM</name>
<evidence type="ECO:0000313" key="1">
    <source>
        <dbReference type="EMBL" id="OAT73750.1"/>
    </source>
</evidence>
<accession>A0A1B7KUH5</accession>
<protein>
    <submittedName>
        <fullName evidence="1">Uncharacterized protein</fullName>
    </submittedName>
</protein>
<dbReference type="Proteomes" id="UP000078290">
    <property type="component" value="Unassembled WGS sequence"/>
</dbReference>
<evidence type="ECO:0000313" key="2">
    <source>
        <dbReference type="Proteomes" id="UP000078290"/>
    </source>
</evidence>
<dbReference type="AlphaFoldDB" id="A0A1B7KUH5"/>
<gene>
    <name evidence="1" type="ORF">A7K69_17980</name>
</gene>
<proteinExistence type="predicted"/>